<dbReference type="InterPro" id="IPR011402">
    <property type="entry name" value="PLipase_D_pln"/>
</dbReference>
<comment type="catalytic activity">
    <reaction evidence="1 11">
        <text>a 1,2-diacyl-sn-glycero-3-phosphocholine + H2O = a 1,2-diacyl-sn-glycero-3-phosphate + choline + H(+)</text>
        <dbReference type="Rhea" id="RHEA:14445"/>
        <dbReference type="ChEBI" id="CHEBI:15354"/>
        <dbReference type="ChEBI" id="CHEBI:15377"/>
        <dbReference type="ChEBI" id="CHEBI:15378"/>
        <dbReference type="ChEBI" id="CHEBI:57643"/>
        <dbReference type="ChEBI" id="CHEBI:58608"/>
        <dbReference type="EC" id="3.1.4.4"/>
    </reaction>
</comment>
<reference evidence="14 15" key="1">
    <citation type="submission" date="2023-12" db="EMBL/GenBank/DDBJ databases">
        <title>A high-quality genome assembly for Dillenia turbinata (Dilleniales).</title>
        <authorList>
            <person name="Chanderbali A."/>
        </authorList>
    </citation>
    <scope>NUCLEOTIDE SEQUENCE [LARGE SCALE GENOMIC DNA]</scope>
    <source>
        <strain evidence="14">LSX21</strain>
        <tissue evidence="14">Leaf</tissue>
    </source>
</reference>
<evidence type="ECO:0000256" key="3">
    <source>
        <dbReference type="ARBA" id="ARBA00010683"/>
    </source>
</evidence>
<keyword evidence="9 11" id="KW-0442">Lipid degradation</keyword>
<dbReference type="GO" id="GO:0005509">
    <property type="term" value="F:calcium ion binding"/>
    <property type="evidence" value="ECO:0007669"/>
    <property type="project" value="InterPro"/>
</dbReference>
<evidence type="ECO:0000256" key="1">
    <source>
        <dbReference type="ARBA" id="ARBA00000798"/>
    </source>
</evidence>
<evidence type="ECO:0000256" key="9">
    <source>
        <dbReference type="ARBA" id="ARBA00022963"/>
    </source>
</evidence>
<evidence type="ECO:0000256" key="6">
    <source>
        <dbReference type="ARBA" id="ARBA00022737"/>
    </source>
</evidence>
<comment type="similarity">
    <text evidence="3 11">Belongs to the phospholipase D family. C2-PLD subfamily.</text>
</comment>
<dbReference type="Pfam" id="PF00614">
    <property type="entry name" value="PLDc"/>
    <property type="match status" value="1"/>
</dbReference>
<dbReference type="Gene3D" id="3.30.870.10">
    <property type="entry name" value="Endonuclease Chain A"/>
    <property type="match status" value="2"/>
</dbReference>
<dbReference type="GO" id="GO:0046470">
    <property type="term" value="P:phosphatidylcholine metabolic process"/>
    <property type="evidence" value="ECO:0007669"/>
    <property type="project" value="InterPro"/>
</dbReference>
<proteinExistence type="inferred from homology"/>
<dbReference type="SUPFAM" id="SSF49562">
    <property type="entry name" value="C2 domain (Calcium/lipid-binding domain, CaLB)"/>
    <property type="match status" value="1"/>
</dbReference>
<dbReference type="FunFam" id="3.30.870.10:FF:000025">
    <property type="entry name" value="Phospholipase D delta"/>
    <property type="match status" value="1"/>
</dbReference>
<dbReference type="PIRSF" id="PIRSF036470">
    <property type="entry name" value="PLD_plant"/>
    <property type="match status" value="1"/>
</dbReference>
<evidence type="ECO:0000259" key="12">
    <source>
        <dbReference type="PROSITE" id="PS50004"/>
    </source>
</evidence>
<dbReference type="AlphaFoldDB" id="A0AAN8VB72"/>
<organism evidence="14 15">
    <name type="scientific">Dillenia turbinata</name>
    <dbReference type="NCBI Taxonomy" id="194707"/>
    <lineage>
        <taxon>Eukaryota</taxon>
        <taxon>Viridiplantae</taxon>
        <taxon>Streptophyta</taxon>
        <taxon>Embryophyta</taxon>
        <taxon>Tracheophyta</taxon>
        <taxon>Spermatophyta</taxon>
        <taxon>Magnoliopsida</taxon>
        <taxon>eudicotyledons</taxon>
        <taxon>Gunneridae</taxon>
        <taxon>Pentapetalae</taxon>
        <taxon>Dilleniales</taxon>
        <taxon>Dilleniaceae</taxon>
        <taxon>Dillenia</taxon>
    </lineage>
</organism>
<dbReference type="SUPFAM" id="SSF56024">
    <property type="entry name" value="Phospholipase D/nuclease"/>
    <property type="match status" value="2"/>
</dbReference>
<dbReference type="PANTHER" id="PTHR18896">
    <property type="entry name" value="PHOSPHOLIPASE D"/>
    <property type="match status" value="1"/>
</dbReference>
<evidence type="ECO:0000256" key="5">
    <source>
        <dbReference type="ARBA" id="ARBA00022723"/>
    </source>
</evidence>
<dbReference type="GO" id="GO:0009395">
    <property type="term" value="P:phospholipid catabolic process"/>
    <property type="evidence" value="ECO:0007669"/>
    <property type="project" value="TreeGrafter"/>
</dbReference>
<feature type="domain" description="PLD phosphodiesterase" evidence="13">
    <location>
        <begin position="724"/>
        <end position="751"/>
    </location>
</feature>
<evidence type="ECO:0000259" key="13">
    <source>
        <dbReference type="PROSITE" id="PS50035"/>
    </source>
</evidence>
<keyword evidence="5" id="KW-0479">Metal-binding</keyword>
<comment type="caution">
    <text evidence="14">The sequence shown here is derived from an EMBL/GenBank/DDBJ whole genome shotgun (WGS) entry which is preliminary data.</text>
</comment>
<evidence type="ECO:0000256" key="4">
    <source>
        <dbReference type="ARBA" id="ARBA00012027"/>
    </source>
</evidence>
<dbReference type="Gene3D" id="2.60.40.150">
    <property type="entry name" value="C2 domain"/>
    <property type="match status" value="1"/>
</dbReference>
<keyword evidence="7 11" id="KW-0378">Hydrolase</keyword>
<dbReference type="GO" id="GO:0004630">
    <property type="term" value="F:phospholipase D activity"/>
    <property type="evidence" value="ECO:0007669"/>
    <property type="project" value="UniProtKB-EC"/>
</dbReference>
<evidence type="ECO:0000256" key="7">
    <source>
        <dbReference type="ARBA" id="ARBA00022801"/>
    </source>
</evidence>
<comment type="cofactor">
    <cofactor evidence="2 11">
        <name>Ca(2+)</name>
        <dbReference type="ChEBI" id="CHEBI:29108"/>
    </cofactor>
</comment>
<dbReference type="CDD" id="cd04015">
    <property type="entry name" value="C2_plant_PLD"/>
    <property type="match status" value="1"/>
</dbReference>
<dbReference type="PROSITE" id="PS50035">
    <property type="entry name" value="PLD"/>
    <property type="match status" value="2"/>
</dbReference>
<dbReference type="InterPro" id="IPR024632">
    <property type="entry name" value="PLipase_D_C"/>
</dbReference>
<gene>
    <name evidence="14" type="ORF">RJ641_010738</name>
</gene>
<dbReference type="SMART" id="SM00155">
    <property type="entry name" value="PLDc"/>
    <property type="match status" value="2"/>
</dbReference>
<evidence type="ECO:0000313" key="14">
    <source>
        <dbReference type="EMBL" id="KAK6924538.1"/>
    </source>
</evidence>
<feature type="domain" description="C2" evidence="12">
    <location>
        <begin position="1"/>
        <end position="150"/>
    </location>
</feature>
<comment type="function">
    <text evidence="11">Hydrolyzes glycerol-phospholipids at the terminal phosphodiesteric bond.</text>
</comment>
<keyword evidence="15" id="KW-1185">Reference proteome</keyword>
<dbReference type="InterPro" id="IPR001736">
    <property type="entry name" value="PLipase_D/transphosphatidylase"/>
</dbReference>
<dbReference type="SMART" id="SM00239">
    <property type="entry name" value="C2"/>
    <property type="match status" value="1"/>
</dbReference>
<dbReference type="PANTHER" id="PTHR18896:SF86">
    <property type="entry name" value="PHOSPHOLIPASE D DELTA"/>
    <property type="match status" value="1"/>
</dbReference>
<dbReference type="Pfam" id="PF12357">
    <property type="entry name" value="PLD_C"/>
    <property type="match status" value="1"/>
</dbReference>
<accession>A0AAN8VB72</accession>
<sequence length="879" mass="99650">MGENSKSSSNKPVILHGDLDLKIIEARSLPNMDLVSEHLRRCVTAFDCRKPPSVNVSEDGRHPHLHHPKIITSDPYVKVCVPGATIARTRVLRNSQNPKWNEEFAIPLAHLVDKLEFLVKDNDMFGAQAMGIVQIPVQKLLTGDKISDWFPISGIGGTQLKSDTALHLEMKFTPCEENPLYKIGIAGDLKHGGVRNAYFPNRKGGSVTLYQDAHIRDDEGLPKIDLDEGMVYEQQKCWEDICWAISEAHHLIYIVGWSVYHKVRLVREPTMERGLPRGGDLTLGELLKYKSQEGVRVLMLVWDDKTSHDKFFIQTAGVMQTHDEEIRKFFKHSSVMCVLAPRYASSKLSFIKQKALSGIFSFYVLFVQVVGTLYTHHQKCVLVDTQASGNDRKITAFIGGIDLCDGRYDTPQHRLFQDLNTVFKDDFHNPTFPVGTKAPRQPWHDLHCRIDGPAAYDVLVNFEQRWAKATKWKQLGLIFTPRMSHWHDDALLKLERISWILSPPIPAKKGVPVSPPEEDQRVWVSNKDDPNRWHVQIFRSIDSGSVKGFPKPDEVPDVTNLVRAKNVVIERSIQTAYIQAIRSAHHFIYIENQYFIGSSYAWSSYKNAGADNLIPMELTLKIVSKIRANERFAVYVVIPMWPEGDPNSGAVQEILFWQAQTMQMMYQIIADELKSMGRSNSHPCDYLNFYCLGNLEERKTDDSADANPSVNNSSVSDSWKFKRFMIYVHAKGMIVDDEYVIVGSANINQRSMAGTKDTEIAMGAYQPHYTWADKKKHPRGQVYGYRMSLWSEHLGFLDNSFQEPESLECVEKINQRAAENWKIFVNPESAPLVGHLLKYPVEVAADGKLGALHGQENFPDVGGKILGSHSNRLPDALTT</sequence>
<evidence type="ECO:0000256" key="10">
    <source>
        <dbReference type="ARBA" id="ARBA00023098"/>
    </source>
</evidence>
<keyword evidence="10" id="KW-0443">Lipid metabolism</keyword>
<evidence type="ECO:0000256" key="8">
    <source>
        <dbReference type="ARBA" id="ARBA00022837"/>
    </source>
</evidence>
<dbReference type="Pfam" id="PF00168">
    <property type="entry name" value="C2"/>
    <property type="match status" value="1"/>
</dbReference>
<keyword evidence="8 11" id="KW-0106">Calcium</keyword>
<dbReference type="PROSITE" id="PS50004">
    <property type="entry name" value="C2"/>
    <property type="match status" value="1"/>
</dbReference>
<dbReference type="InterPro" id="IPR035892">
    <property type="entry name" value="C2_domain_sf"/>
</dbReference>
<keyword evidence="6" id="KW-0677">Repeat</keyword>
<evidence type="ECO:0000313" key="15">
    <source>
        <dbReference type="Proteomes" id="UP001370490"/>
    </source>
</evidence>
<evidence type="ECO:0000256" key="11">
    <source>
        <dbReference type="PIRNR" id="PIRNR036470"/>
    </source>
</evidence>
<dbReference type="InterPro" id="IPR000008">
    <property type="entry name" value="C2_dom"/>
</dbReference>
<dbReference type="GO" id="GO:0005886">
    <property type="term" value="C:plasma membrane"/>
    <property type="evidence" value="ECO:0007669"/>
    <property type="project" value="TreeGrafter"/>
</dbReference>
<dbReference type="Proteomes" id="UP001370490">
    <property type="component" value="Unassembled WGS sequence"/>
</dbReference>
<dbReference type="EC" id="3.1.4.4" evidence="4 11"/>
<dbReference type="EMBL" id="JBAMMX010000017">
    <property type="protein sequence ID" value="KAK6924538.1"/>
    <property type="molecule type" value="Genomic_DNA"/>
</dbReference>
<evidence type="ECO:0000256" key="2">
    <source>
        <dbReference type="ARBA" id="ARBA00001913"/>
    </source>
</evidence>
<dbReference type="InterPro" id="IPR015679">
    <property type="entry name" value="PLipase_D_fam"/>
</dbReference>
<name>A0AAN8VB72_9MAGN</name>
<protein>
    <recommendedName>
        <fullName evidence="4 11">Phospholipase D</fullName>
        <ecNumber evidence="4 11">3.1.4.4</ecNumber>
    </recommendedName>
</protein>
<feature type="domain" description="PLD phosphodiesterase" evidence="13">
    <location>
        <begin position="372"/>
        <end position="407"/>
    </location>
</feature>